<dbReference type="EMBL" id="FUYZ01000002">
    <property type="protein sequence ID" value="SKB73675.1"/>
    <property type="molecule type" value="Genomic_DNA"/>
</dbReference>
<dbReference type="InterPro" id="IPR003615">
    <property type="entry name" value="HNH_nuc"/>
</dbReference>
<dbReference type="RefSeq" id="WP_079666185.1">
    <property type="nucleotide sequence ID" value="NZ_FUYZ01000002.1"/>
</dbReference>
<gene>
    <name evidence="3" type="ORF">SAMN05660477_00912</name>
</gene>
<dbReference type="Proteomes" id="UP000191112">
    <property type="component" value="Unassembled WGS sequence"/>
</dbReference>
<feature type="coiled-coil region" evidence="1">
    <location>
        <begin position="71"/>
        <end position="133"/>
    </location>
</feature>
<name>A0A1T5DPS5_9FLAO</name>
<dbReference type="Pfam" id="PF13392">
    <property type="entry name" value="HNH_3"/>
    <property type="match status" value="1"/>
</dbReference>
<evidence type="ECO:0000313" key="3">
    <source>
        <dbReference type="EMBL" id="SKB73675.1"/>
    </source>
</evidence>
<protein>
    <submittedName>
        <fullName evidence="3">HNH endonuclease</fullName>
    </submittedName>
</protein>
<accession>A0A1T5DPS5</accession>
<dbReference type="OrthoDB" id="6631788at2"/>
<dbReference type="STRING" id="619805.SAMN05660477_00912"/>
<dbReference type="SUPFAM" id="SSF54060">
    <property type="entry name" value="His-Me finger endonucleases"/>
    <property type="match status" value="1"/>
</dbReference>
<evidence type="ECO:0000259" key="2">
    <source>
        <dbReference type="Pfam" id="PF13392"/>
    </source>
</evidence>
<keyword evidence="3" id="KW-0255">Endonuclease</keyword>
<organism evidence="3 4">
    <name type="scientific">Soonwooa buanensis</name>
    <dbReference type="NCBI Taxonomy" id="619805"/>
    <lineage>
        <taxon>Bacteria</taxon>
        <taxon>Pseudomonadati</taxon>
        <taxon>Bacteroidota</taxon>
        <taxon>Flavobacteriia</taxon>
        <taxon>Flavobacteriales</taxon>
        <taxon>Weeksellaceae</taxon>
        <taxon>Chryseobacterium group</taxon>
        <taxon>Soonwooa</taxon>
    </lineage>
</organism>
<dbReference type="GO" id="GO:0004519">
    <property type="term" value="F:endonuclease activity"/>
    <property type="evidence" value="ECO:0007669"/>
    <property type="project" value="UniProtKB-KW"/>
</dbReference>
<keyword evidence="4" id="KW-1185">Reference proteome</keyword>
<dbReference type="Gene3D" id="3.90.75.20">
    <property type="match status" value="1"/>
</dbReference>
<keyword evidence="3" id="KW-0540">Nuclease</keyword>
<dbReference type="AlphaFoldDB" id="A0A1T5DPS5"/>
<sequence>MDRNNVIWKEYSINGTEDKSMRFEFSNYGEVKSFNVNNPKGRLINGGLQGGYPIIRFKILGEMDEVSASVLESIQKEIDALRSEIKEKNALLKKKSTTYDESRKIERSLNPKKESLEKILKKMSKERAKINKKRSIYYQILVHKAVAELFIPNDDPEDKQFVLHLNFDKQDNRVENLAWATKEEVLEHGRKSPKWIEHNLKLERRDRPKRDHAKLTYSDVVFIKRKLEKGETMARLARRFGVSSMQIHRIKTGENWGDVKLTFSKEEIELPEVLSEVQN</sequence>
<evidence type="ECO:0000313" key="4">
    <source>
        <dbReference type="Proteomes" id="UP000191112"/>
    </source>
</evidence>
<reference evidence="3 4" key="1">
    <citation type="submission" date="2017-02" db="EMBL/GenBank/DDBJ databases">
        <authorList>
            <person name="Peterson S.W."/>
        </authorList>
    </citation>
    <scope>NUCLEOTIDE SEQUENCE [LARGE SCALE GENOMIC DNA]</scope>
    <source>
        <strain evidence="3 4">DSM 22323</strain>
    </source>
</reference>
<feature type="domain" description="HNH nuclease" evidence="2">
    <location>
        <begin position="143"/>
        <end position="184"/>
    </location>
</feature>
<proteinExistence type="predicted"/>
<dbReference type="InterPro" id="IPR044925">
    <property type="entry name" value="His-Me_finger_sf"/>
</dbReference>
<evidence type="ECO:0000256" key="1">
    <source>
        <dbReference type="SAM" id="Coils"/>
    </source>
</evidence>
<keyword evidence="3" id="KW-0378">Hydrolase</keyword>
<keyword evidence="1" id="KW-0175">Coiled coil</keyword>